<accession>A0A8T2IDM8</accession>
<protein>
    <submittedName>
        <fullName evidence="2">Uncharacterized protein</fullName>
    </submittedName>
</protein>
<dbReference type="EMBL" id="JAACNH010012028">
    <property type="protein sequence ID" value="KAG8429190.1"/>
    <property type="molecule type" value="Genomic_DNA"/>
</dbReference>
<feature type="chain" id="PRO_5035851811" evidence="1">
    <location>
        <begin position="27"/>
        <end position="81"/>
    </location>
</feature>
<gene>
    <name evidence="2" type="ORF">GDO86_018098</name>
</gene>
<dbReference type="AlphaFoldDB" id="A0A8T2IDM8"/>
<reference evidence="2" key="1">
    <citation type="thesis" date="2020" institute="ProQuest LLC" country="789 East Eisenhower Parkway, Ann Arbor, MI, USA">
        <title>Comparative Genomics and Chromosome Evolution.</title>
        <authorList>
            <person name="Mudd A.B."/>
        </authorList>
    </citation>
    <scope>NUCLEOTIDE SEQUENCE</scope>
    <source>
        <strain evidence="2">Female2</strain>
        <tissue evidence="2">Blood</tissue>
    </source>
</reference>
<evidence type="ECO:0000256" key="1">
    <source>
        <dbReference type="SAM" id="SignalP"/>
    </source>
</evidence>
<sequence>MAKQGPSYASNLIVLFLLHRCEPVHSVSFHIIDIILRNLHQLPWTPQLAEYLRVNVLETHTFLTGSEIQALENRVRRLVTC</sequence>
<feature type="signal peptide" evidence="1">
    <location>
        <begin position="1"/>
        <end position="26"/>
    </location>
</feature>
<keyword evidence="1" id="KW-0732">Signal</keyword>
<comment type="caution">
    <text evidence="2">The sequence shown here is derived from an EMBL/GenBank/DDBJ whole genome shotgun (WGS) entry which is preliminary data.</text>
</comment>
<organism evidence="2 3">
    <name type="scientific">Hymenochirus boettgeri</name>
    <name type="common">Congo dwarf clawed frog</name>
    <dbReference type="NCBI Taxonomy" id="247094"/>
    <lineage>
        <taxon>Eukaryota</taxon>
        <taxon>Metazoa</taxon>
        <taxon>Chordata</taxon>
        <taxon>Craniata</taxon>
        <taxon>Vertebrata</taxon>
        <taxon>Euteleostomi</taxon>
        <taxon>Amphibia</taxon>
        <taxon>Batrachia</taxon>
        <taxon>Anura</taxon>
        <taxon>Pipoidea</taxon>
        <taxon>Pipidae</taxon>
        <taxon>Pipinae</taxon>
        <taxon>Hymenochirus</taxon>
    </lineage>
</organism>
<evidence type="ECO:0000313" key="2">
    <source>
        <dbReference type="EMBL" id="KAG8429190.1"/>
    </source>
</evidence>
<evidence type="ECO:0000313" key="3">
    <source>
        <dbReference type="Proteomes" id="UP000812440"/>
    </source>
</evidence>
<keyword evidence="3" id="KW-1185">Reference proteome</keyword>
<dbReference type="Proteomes" id="UP000812440">
    <property type="component" value="Unassembled WGS sequence"/>
</dbReference>
<proteinExistence type="predicted"/>
<name>A0A8T2IDM8_9PIPI</name>